<organism evidence="1 2">
    <name type="scientific">Enterococcus hirae</name>
    <dbReference type="NCBI Taxonomy" id="1354"/>
    <lineage>
        <taxon>Bacteria</taxon>
        <taxon>Bacillati</taxon>
        <taxon>Bacillota</taxon>
        <taxon>Bacilli</taxon>
        <taxon>Lactobacillales</taxon>
        <taxon>Enterococcaceae</taxon>
        <taxon>Enterococcus</taxon>
    </lineage>
</organism>
<dbReference type="AlphaFoldDB" id="A0A4V3RG74"/>
<reference evidence="1 2" key="1">
    <citation type="submission" date="2019-05" db="EMBL/GenBank/DDBJ databases">
        <authorList>
            <consortium name="Pathogen Informatics"/>
        </authorList>
    </citation>
    <scope>NUCLEOTIDE SEQUENCE [LARGE SCALE GENOMIC DNA]</scope>
    <source>
        <strain evidence="1 2">NCTC12204</strain>
    </source>
</reference>
<dbReference type="EMBL" id="CABEEP010000001">
    <property type="protein sequence ID" value="VTQ67598.1"/>
    <property type="molecule type" value="Genomic_DNA"/>
</dbReference>
<evidence type="ECO:0000313" key="2">
    <source>
        <dbReference type="Proteomes" id="UP000352698"/>
    </source>
</evidence>
<dbReference type="Gene3D" id="1.10.530.10">
    <property type="match status" value="1"/>
</dbReference>
<dbReference type="Proteomes" id="UP000352698">
    <property type="component" value="Unassembled WGS sequence"/>
</dbReference>
<comment type="caution">
    <text evidence="1">The sequence shown here is derived from an EMBL/GenBank/DDBJ whole genome shotgun (WGS) entry which is preliminary data.</text>
</comment>
<dbReference type="Pfam" id="PF05382">
    <property type="entry name" value="Amidase_5"/>
    <property type="match status" value="1"/>
</dbReference>
<accession>A0A4V3RG74</accession>
<gene>
    <name evidence="1" type="ORF">NCTC12204_02185</name>
</gene>
<dbReference type="InterPro" id="IPR008044">
    <property type="entry name" value="Phage_lysin"/>
</dbReference>
<dbReference type="Pfam" id="PF18013">
    <property type="entry name" value="Phage_lysozyme2"/>
    <property type="match status" value="1"/>
</dbReference>
<sequence length="643" mass="70565">MGQFETAKTIWDYLVSQGWSKTAVAGLLGNMQSESGIIADRWESDIVGNMSGGYGLVQWTPASKYINWANANGLNYKDVISQCKRIEWEVANNQQFYNISMTFQQFKTSNKSPEELANIFIQYYERPANANQPARAQQARYWYQQLNRTKVVDWFNKHRGQITYSMTGSRNGTDGTADCSGSITQAVKDSSGIPYSYLYNTVTLGGYLQRCGYVLVLVGNSNASNLSQLKDEDIVLLSGGSSMADSGGAIGHTGVITGGGKNITSTCYYTQGEKNTAIQELRFDKNYIVANGFHYYEVWRFSGGFNQSSSTGMTNDPTPPSFSTNVHYSLRVLGGAWLGEITNFNNSDSNGFSGLPNHQHDMLYIKVDKGTLRYRVHTMTSGWLDWVSKGDPNDMVNGCAGNPGEAIDGVQIYYTTPAGETYSQAYYRSQTTARADWLQTCCDDGTSIVGYDGWAGMFGEPLDRLQIGIAKSNPLFTYSPGVNNGGSFSTNVHYGLRVLGGSWLGEITNFNDVDSNGFSGLPNNQHDMLYIKVDAGTIRYRVHTVKSGWLDWVSKGDPNDMVNGCAGNPGEAIDGVQLYYTTPTGKTLSQAYYRSQTTARAGWLGVCCDDGTSIAGYDGWAGMFGEPLDRLQIGIAASNQFFD</sequence>
<evidence type="ECO:0000313" key="1">
    <source>
        <dbReference type="EMBL" id="VTQ67598.1"/>
    </source>
</evidence>
<dbReference type="InterPro" id="IPR041219">
    <property type="entry name" value="Phage_lysozyme2"/>
</dbReference>
<protein>
    <submittedName>
        <fullName evidence="1">N-acetylmuramoyl-L-alanine amidase</fullName>
    </submittedName>
</protein>
<proteinExistence type="predicted"/>
<dbReference type="Gene3D" id="3.90.1720.10">
    <property type="entry name" value="endopeptidase domain like (from Nostoc punctiforme)"/>
    <property type="match status" value="1"/>
</dbReference>
<name>A0A4V3RG74_ENTHR</name>